<accession>A0A317PPN5</accession>
<dbReference type="Proteomes" id="UP000246352">
    <property type="component" value="Unassembled WGS sequence"/>
</dbReference>
<sequence>MKMRHALSAALALSTLVMAGQASAISRIETLGQSCGAIKQTLAREGAAILRHPSPRNSSITLYDRYVSNRGSCTFGEVTQRASVPASDTASCPVLKCYRPDYDDDIMRIRPRFGRD</sequence>
<gene>
    <name evidence="2" type="ORF">DFR52_101149</name>
</gene>
<keyword evidence="1" id="KW-0732">Signal</keyword>
<feature type="chain" id="PRO_5016400191" evidence="1">
    <location>
        <begin position="20"/>
        <end position="116"/>
    </location>
</feature>
<evidence type="ECO:0000313" key="2">
    <source>
        <dbReference type="EMBL" id="PWW03468.1"/>
    </source>
</evidence>
<protein>
    <submittedName>
        <fullName evidence="2">Uncharacterized protein</fullName>
    </submittedName>
</protein>
<dbReference type="EMBL" id="QGTR01000001">
    <property type="protein sequence ID" value="PWW03468.1"/>
    <property type="molecule type" value="Genomic_DNA"/>
</dbReference>
<evidence type="ECO:0000256" key="1">
    <source>
        <dbReference type="SAM" id="SignalP"/>
    </source>
</evidence>
<proteinExistence type="predicted"/>
<name>A0A317PPN5_9HYPH</name>
<dbReference type="AlphaFoldDB" id="A0A317PPN5"/>
<evidence type="ECO:0000313" key="3">
    <source>
        <dbReference type="Proteomes" id="UP000246352"/>
    </source>
</evidence>
<organism evidence="2 3">
    <name type="scientific">Hoeflea marina</name>
    <dbReference type="NCBI Taxonomy" id="274592"/>
    <lineage>
        <taxon>Bacteria</taxon>
        <taxon>Pseudomonadati</taxon>
        <taxon>Pseudomonadota</taxon>
        <taxon>Alphaproteobacteria</taxon>
        <taxon>Hyphomicrobiales</taxon>
        <taxon>Rhizobiaceae</taxon>
        <taxon>Hoeflea</taxon>
    </lineage>
</organism>
<feature type="signal peptide" evidence="1">
    <location>
        <begin position="1"/>
        <end position="19"/>
    </location>
</feature>
<keyword evidence="3" id="KW-1185">Reference proteome</keyword>
<reference evidence="2 3" key="1">
    <citation type="submission" date="2018-05" db="EMBL/GenBank/DDBJ databases">
        <title>Genomic Encyclopedia of Type Strains, Phase IV (KMG-IV): sequencing the most valuable type-strain genomes for metagenomic binning, comparative biology and taxonomic classification.</title>
        <authorList>
            <person name="Goeker M."/>
        </authorList>
    </citation>
    <scope>NUCLEOTIDE SEQUENCE [LARGE SCALE GENOMIC DNA]</scope>
    <source>
        <strain evidence="2 3">DSM 16791</strain>
    </source>
</reference>
<comment type="caution">
    <text evidence="2">The sequence shown here is derived from an EMBL/GenBank/DDBJ whole genome shotgun (WGS) entry which is preliminary data.</text>
</comment>